<dbReference type="Proteomes" id="UP000515146">
    <property type="component" value="Unplaced"/>
</dbReference>
<feature type="compositionally biased region" description="Polar residues" evidence="1">
    <location>
        <begin position="110"/>
        <end position="122"/>
    </location>
</feature>
<proteinExistence type="predicted"/>
<feature type="region of interest" description="Disordered" evidence="1">
    <location>
        <begin position="204"/>
        <end position="229"/>
    </location>
</feature>
<feature type="compositionally biased region" description="Low complexity" evidence="1">
    <location>
        <begin position="208"/>
        <end position="222"/>
    </location>
</feature>
<gene>
    <name evidence="3" type="primary">LOC113792398</name>
</gene>
<feature type="region of interest" description="Disordered" evidence="1">
    <location>
        <begin position="59"/>
        <end position="134"/>
    </location>
</feature>
<protein>
    <submittedName>
        <fullName evidence="3">Uncharacterized protein LOC113792398</fullName>
    </submittedName>
</protein>
<dbReference type="KEGG" id="dpte:113792398"/>
<reference evidence="3" key="1">
    <citation type="submission" date="2025-08" db="UniProtKB">
        <authorList>
            <consortium name="RefSeq"/>
        </authorList>
    </citation>
    <scope>IDENTIFICATION</scope>
    <source>
        <strain evidence="3">Airmid</strain>
    </source>
</reference>
<dbReference type="InParanoid" id="A0A6P6Y1A9"/>
<dbReference type="OMA" id="ENNEHRI"/>
<keyword evidence="2" id="KW-1185">Reference proteome</keyword>
<dbReference type="OrthoDB" id="10495077at2759"/>
<evidence type="ECO:0000256" key="1">
    <source>
        <dbReference type="SAM" id="MobiDB-lite"/>
    </source>
</evidence>
<evidence type="ECO:0000313" key="3">
    <source>
        <dbReference type="RefSeq" id="XP_027198089.1"/>
    </source>
</evidence>
<evidence type="ECO:0000313" key="2">
    <source>
        <dbReference type="Proteomes" id="UP000515146"/>
    </source>
</evidence>
<dbReference type="AlphaFoldDB" id="A0A6P6Y1A9"/>
<name>A0A6P6Y1A9_DERPT</name>
<organism evidence="2 3">
    <name type="scientific">Dermatophagoides pteronyssinus</name>
    <name type="common">European house dust mite</name>
    <dbReference type="NCBI Taxonomy" id="6956"/>
    <lineage>
        <taxon>Eukaryota</taxon>
        <taxon>Metazoa</taxon>
        <taxon>Ecdysozoa</taxon>
        <taxon>Arthropoda</taxon>
        <taxon>Chelicerata</taxon>
        <taxon>Arachnida</taxon>
        <taxon>Acari</taxon>
        <taxon>Acariformes</taxon>
        <taxon>Sarcoptiformes</taxon>
        <taxon>Astigmata</taxon>
        <taxon>Psoroptidia</taxon>
        <taxon>Analgoidea</taxon>
        <taxon>Pyroglyphidae</taxon>
        <taxon>Dermatophagoidinae</taxon>
        <taxon>Dermatophagoides</taxon>
    </lineage>
</organism>
<accession>A0A6P6Y1A9</accession>
<feature type="compositionally biased region" description="Polar residues" evidence="1">
    <location>
        <begin position="72"/>
        <end position="85"/>
    </location>
</feature>
<sequence>MGRAKTIRLDVKLKLLHDYHHNDGDTVAILAERYSMHPNTVMRIIRNESLLLGKKSLATTDEEEHHGKNINDETSNVVDQQTTTLERSKQRKRRKFSKSNDSNQRKDSINGESNASTNQSLPKKNPNDSENSEIDETERIMAMKRFFDYIDRIEDIVLRYDYDYNRAFQFTRDLNQSTLRYRHMLYEMEKRQLIRTNRWNKSDDIDHSNLQSSSSNHNGQQGLDDDNSKDISKKFRDLIRNGIARAT</sequence>
<dbReference type="RefSeq" id="XP_027198089.1">
    <property type="nucleotide sequence ID" value="XM_027342288.1"/>
</dbReference>